<dbReference type="GO" id="GO:0000712">
    <property type="term" value="P:resolution of meiotic recombination intermediates"/>
    <property type="evidence" value="ECO:0007669"/>
    <property type="project" value="TreeGrafter"/>
</dbReference>
<evidence type="ECO:0000256" key="12">
    <source>
        <dbReference type="ARBA" id="ARBA00022842"/>
    </source>
</evidence>
<dbReference type="GO" id="GO:0048257">
    <property type="term" value="F:3'-flap endonuclease activity"/>
    <property type="evidence" value="ECO:0007669"/>
    <property type="project" value="TreeGrafter"/>
</dbReference>
<keyword evidence="11 17" id="KW-0378">Hydrolase</keyword>
<dbReference type="GO" id="GO:0008821">
    <property type="term" value="F:crossover junction DNA endonuclease activity"/>
    <property type="evidence" value="ECO:0007669"/>
    <property type="project" value="UniProtKB-UniRule"/>
</dbReference>
<dbReference type="KEGG" id="bvg:104906325"/>
<keyword evidence="10" id="KW-0131">Cell cycle</keyword>
<dbReference type="InterPro" id="IPR042530">
    <property type="entry name" value="EME1/EME2_C"/>
</dbReference>
<evidence type="ECO:0000256" key="17">
    <source>
        <dbReference type="RuleBase" id="RU369042"/>
    </source>
</evidence>
<evidence type="ECO:0000256" key="3">
    <source>
        <dbReference type="ARBA" id="ARBA00010015"/>
    </source>
</evidence>
<evidence type="ECO:0000313" key="19">
    <source>
        <dbReference type="EMBL" id="KMS99150.1"/>
    </source>
</evidence>
<dbReference type="PANTHER" id="PTHR13451:SF0">
    <property type="entry name" value="CROSSOVER JUNCTION ENDONUCLEASE MUS81"/>
    <property type="match status" value="1"/>
</dbReference>
<keyword evidence="16" id="KW-0469">Meiosis</keyword>
<comment type="subunit">
    <text evidence="17">Interacts with EME1.</text>
</comment>
<dbReference type="InterPro" id="IPR036388">
    <property type="entry name" value="WH-like_DNA-bd_sf"/>
</dbReference>
<evidence type="ECO:0000256" key="6">
    <source>
        <dbReference type="ARBA" id="ARBA00022722"/>
    </source>
</evidence>
<evidence type="ECO:0000256" key="13">
    <source>
        <dbReference type="ARBA" id="ARBA00023172"/>
    </source>
</evidence>
<dbReference type="GO" id="GO:0031573">
    <property type="term" value="P:mitotic intra-S DNA damage checkpoint signaling"/>
    <property type="evidence" value="ECO:0007669"/>
    <property type="project" value="TreeGrafter"/>
</dbReference>
<dbReference type="SUPFAM" id="SSF52980">
    <property type="entry name" value="Restriction endonuclease-like"/>
    <property type="match status" value="1"/>
</dbReference>
<dbReference type="InterPro" id="IPR047417">
    <property type="entry name" value="WHD_MUS81"/>
</dbReference>
<dbReference type="OrthoDB" id="5963188at2759"/>
<reference evidence="19 20" key="1">
    <citation type="journal article" date="2014" name="Nature">
        <title>The genome of the recently domesticated crop plant sugar beet (Beta vulgaris).</title>
        <authorList>
            <person name="Dohm J.C."/>
            <person name="Minoche A.E."/>
            <person name="Holtgrawe D."/>
            <person name="Capella-Gutierrez S."/>
            <person name="Zakrzewski F."/>
            <person name="Tafer H."/>
            <person name="Rupp O."/>
            <person name="Sorensen T.R."/>
            <person name="Stracke R."/>
            <person name="Reinhardt R."/>
            <person name="Goesmann A."/>
            <person name="Kraft T."/>
            <person name="Schulz B."/>
            <person name="Stadler P.F."/>
            <person name="Schmidt T."/>
            <person name="Gabaldon T."/>
            <person name="Lehrach H."/>
            <person name="Weisshaar B."/>
            <person name="Himmelbauer H."/>
        </authorList>
    </citation>
    <scope>NUCLEOTIDE SEQUENCE [LARGE SCALE GENOMIC DNA]</scope>
    <source>
        <tissue evidence="19">Taproot</tissue>
    </source>
</reference>
<keyword evidence="5" id="KW-0132">Cell division</keyword>
<dbReference type="GO" id="GO:0006308">
    <property type="term" value="P:DNA catabolic process"/>
    <property type="evidence" value="ECO:0007669"/>
    <property type="project" value="UniProtKB-UniRule"/>
</dbReference>
<dbReference type="GO" id="GO:0005634">
    <property type="term" value="C:nucleus"/>
    <property type="evidence" value="ECO:0007669"/>
    <property type="project" value="UniProtKB-SubCell"/>
</dbReference>
<dbReference type="OMA" id="ELGDAMW"/>
<dbReference type="GO" id="GO:0003677">
    <property type="term" value="F:DNA binding"/>
    <property type="evidence" value="ECO:0007669"/>
    <property type="project" value="UniProtKB-UniRule"/>
</dbReference>
<dbReference type="InterPro" id="IPR033309">
    <property type="entry name" value="Mus81"/>
</dbReference>
<dbReference type="InterPro" id="IPR011335">
    <property type="entry name" value="Restrct_endonuc-II-like"/>
</dbReference>
<comment type="cofactor">
    <cofactor evidence="1 17">
        <name>Mg(2+)</name>
        <dbReference type="ChEBI" id="CHEBI:18420"/>
    </cofactor>
</comment>
<dbReference type="CDD" id="cd21036">
    <property type="entry name" value="WH_MUS81"/>
    <property type="match status" value="1"/>
</dbReference>
<dbReference type="Gene3D" id="1.10.150.670">
    <property type="entry name" value="Crossover junction endonuclease EME1, DNA-binding domain"/>
    <property type="match status" value="1"/>
</dbReference>
<dbReference type="FunFam" id="3.40.50.10130:FF:000005">
    <property type="entry name" value="crossover junction endonuclease MUS81 isoform X1"/>
    <property type="match status" value="1"/>
</dbReference>
<dbReference type="Proteomes" id="UP000035740">
    <property type="component" value="Unassembled WGS sequence"/>
</dbReference>
<evidence type="ECO:0000256" key="15">
    <source>
        <dbReference type="ARBA" id="ARBA00023242"/>
    </source>
</evidence>
<dbReference type="CDD" id="cd20074">
    <property type="entry name" value="XPF_nuclease_Mus81"/>
    <property type="match status" value="1"/>
</dbReference>
<dbReference type="FunFam" id="1.10.10.10:FF:000307">
    <property type="entry name" value="Crossover junction endonuclease MUS81"/>
    <property type="match status" value="1"/>
</dbReference>
<organism evidence="19 20">
    <name type="scientific">Beta vulgaris subsp. vulgaris</name>
    <name type="common">Beet</name>
    <dbReference type="NCBI Taxonomy" id="3555"/>
    <lineage>
        <taxon>Eukaryota</taxon>
        <taxon>Viridiplantae</taxon>
        <taxon>Streptophyta</taxon>
        <taxon>Embryophyta</taxon>
        <taxon>Tracheophyta</taxon>
        <taxon>Spermatophyta</taxon>
        <taxon>Magnoliopsida</taxon>
        <taxon>eudicotyledons</taxon>
        <taxon>Gunneridae</taxon>
        <taxon>Pentapetalae</taxon>
        <taxon>Caryophyllales</taxon>
        <taxon>Chenopodiaceae</taxon>
        <taxon>Betoideae</taxon>
        <taxon>Beta</taxon>
    </lineage>
</organism>
<dbReference type="Gene3D" id="3.40.50.10130">
    <property type="match status" value="1"/>
</dbReference>
<evidence type="ECO:0000256" key="14">
    <source>
        <dbReference type="ARBA" id="ARBA00023204"/>
    </source>
</evidence>
<comment type="similarity">
    <text evidence="3 17">Belongs to the XPF family.</text>
</comment>
<keyword evidence="15 17" id="KW-0539">Nucleus</keyword>
<dbReference type="GO" id="GO:0000727">
    <property type="term" value="P:double-strand break repair via break-induced replication"/>
    <property type="evidence" value="ECO:0007669"/>
    <property type="project" value="UniProtKB-UniRule"/>
</dbReference>
<dbReference type="ExpressionAtlas" id="A0A0J8E7Q8">
    <property type="expression patterns" value="baseline and differential"/>
</dbReference>
<dbReference type="PANTHER" id="PTHR13451">
    <property type="entry name" value="CLASS II CROSSOVER JUNCTION ENDONUCLEASE MUS81"/>
    <property type="match status" value="1"/>
</dbReference>
<dbReference type="GO" id="GO:0051301">
    <property type="term" value="P:cell division"/>
    <property type="evidence" value="ECO:0007669"/>
    <property type="project" value="UniProtKB-KW"/>
</dbReference>
<dbReference type="EC" id="3.1.22.-" evidence="17"/>
<evidence type="ECO:0000256" key="4">
    <source>
        <dbReference type="ARBA" id="ARBA00017114"/>
    </source>
</evidence>
<keyword evidence="9 17" id="KW-0227">DNA damage</keyword>
<dbReference type="GO" id="GO:0046872">
    <property type="term" value="F:metal ion binding"/>
    <property type="evidence" value="ECO:0007669"/>
    <property type="project" value="UniProtKB-UniRule"/>
</dbReference>
<evidence type="ECO:0000256" key="9">
    <source>
        <dbReference type="ARBA" id="ARBA00022763"/>
    </source>
</evidence>
<dbReference type="Gramene" id="KMS99150">
    <property type="protein sequence ID" value="KMS99150"/>
    <property type="gene ID" value="BVRB_2g047480"/>
</dbReference>
<evidence type="ECO:0000256" key="11">
    <source>
        <dbReference type="ARBA" id="ARBA00022801"/>
    </source>
</evidence>
<keyword evidence="14 17" id="KW-0234">DNA repair</keyword>
<sequence length="593" mass="66612">MVSEQRAVCEENNALVEYMRKWWTEMAENKPKNYTPNTEKNIRTAFTNVCKHKTPITTLKEFKDIKGIGRWFLTEMREFFNSIPGASQDDGLAKGGKKARGARSYLPQKNSVAYALLISLYRERIKGIEFMHKQELIDAAEASGLSRVAIAPERGRGKPGQLGSSAKEFYSGWSSMGKLIDKGLVYKISNPAKYMLSDAGRKVAEDCLARSGMLDSAQNVVSREESSDSGEQDKENVVVVSADSPTSADLNTKKSMEDDIHAEFIERATTRTTVGDASTSYRYDEGQNGFTSVGSTVSAVKHADYVKPCSSLASLSDHRTSQDVLRLPPLEDLLKFEDVYQVVFILDDREQFIRTRKRMIEKICAEYKIQIEVKRLPVGDGIWIARHKQDHTEYVLDFIVERKNVDDLRSSIRDNRYKDQKLRLKRTGIKKIMYVVEGDPNACEGADSIKTACFTTEILEGFDVQRTSGLGDTLRRYGFLTLAIADYYKLNSTSDECKTAGTCPTYAGFIKNCDNVDKMTVSDVFATQLMQVPQVTEDIAVAVLDYYPTLYSLANAYAELEGDALAQEEWLMKISKGVVNGVASKNIYRFVWA</sequence>
<dbReference type="SMART" id="SM00891">
    <property type="entry name" value="ERCC4"/>
    <property type="match status" value="1"/>
</dbReference>
<keyword evidence="10" id="KW-0498">Mitosis</keyword>
<evidence type="ECO:0000256" key="2">
    <source>
        <dbReference type="ARBA" id="ARBA00004123"/>
    </source>
</evidence>
<evidence type="ECO:0000259" key="18">
    <source>
        <dbReference type="SMART" id="SM00891"/>
    </source>
</evidence>
<accession>A0A0J8E7Q8</accession>
<dbReference type="InterPro" id="IPR047416">
    <property type="entry name" value="XPF_nuclease_Mus81"/>
</dbReference>
<name>A0A0J8E7Q8_BETVV</name>
<gene>
    <name evidence="19" type="ORF">BVRB_2g047480</name>
</gene>
<dbReference type="GO" id="GO:0048476">
    <property type="term" value="C:Holliday junction resolvase complex"/>
    <property type="evidence" value="ECO:0007669"/>
    <property type="project" value="UniProtKB-UniRule"/>
</dbReference>
<evidence type="ECO:0000256" key="16">
    <source>
        <dbReference type="ARBA" id="ARBA00023254"/>
    </source>
</evidence>
<evidence type="ECO:0000256" key="10">
    <source>
        <dbReference type="ARBA" id="ARBA00022776"/>
    </source>
</evidence>
<dbReference type="AlphaFoldDB" id="A0A0J8E7Q8"/>
<keyword evidence="12 17" id="KW-0460">Magnesium</keyword>
<dbReference type="eggNOG" id="KOG2379">
    <property type="taxonomic scope" value="Eukaryota"/>
</dbReference>
<evidence type="ECO:0000256" key="1">
    <source>
        <dbReference type="ARBA" id="ARBA00001946"/>
    </source>
</evidence>
<evidence type="ECO:0000313" key="20">
    <source>
        <dbReference type="Proteomes" id="UP000035740"/>
    </source>
</evidence>
<keyword evidence="7 17" id="KW-0479">Metal-binding</keyword>
<dbReference type="Pfam" id="PF02732">
    <property type="entry name" value="ERCC4"/>
    <property type="match status" value="1"/>
</dbReference>
<comment type="subcellular location">
    <subcellularLocation>
        <location evidence="2 17">Nucleus</location>
    </subcellularLocation>
</comment>
<evidence type="ECO:0000256" key="8">
    <source>
        <dbReference type="ARBA" id="ARBA00022759"/>
    </source>
</evidence>
<protein>
    <recommendedName>
        <fullName evidence="4 17">Crossover junction endonuclease MUS81</fullName>
        <ecNumber evidence="17">3.1.22.-</ecNumber>
    </recommendedName>
</protein>
<feature type="domain" description="ERCC4" evidence="18">
    <location>
        <begin position="343"/>
        <end position="440"/>
    </location>
</feature>
<keyword evidence="6 17" id="KW-0540">Nuclease</keyword>
<keyword evidence="13 17" id="KW-0233">DNA recombination</keyword>
<evidence type="ECO:0000256" key="7">
    <source>
        <dbReference type="ARBA" id="ARBA00022723"/>
    </source>
</evidence>
<dbReference type="Gene3D" id="1.10.10.10">
    <property type="entry name" value="Winged helix-like DNA-binding domain superfamily/Winged helix DNA-binding domain"/>
    <property type="match status" value="1"/>
</dbReference>
<evidence type="ECO:0000256" key="5">
    <source>
        <dbReference type="ARBA" id="ARBA00022618"/>
    </source>
</evidence>
<proteinExistence type="inferred from homology"/>
<dbReference type="Pfam" id="PF21136">
    <property type="entry name" value="WHD_MUS81"/>
    <property type="match status" value="1"/>
</dbReference>
<keyword evidence="20" id="KW-1185">Reference proteome</keyword>
<keyword evidence="8 17" id="KW-0255">Endonuclease</keyword>
<dbReference type="EMBL" id="KQ090232">
    <property type="protein sequence ID" value="KMS99150.1"/>
    <property type="molecule type" value="Genomic_DNA"/>
</dbReference>
<comment type="function">
    <text evidence="17">Interacts with EME1 to form a DNA structure-specific endonuclease with substrate preference for branched DNA structures with a 5'-end at the branch nick. Typical substrates include 3'-flap structures, D-loops, replication forks and nicked Holliday junctions. May be required in mitosis for the processing of stalled or collapsed replication fork intermediates. May be required in meiosis for the repair of meiosis-specific double strand breaks subsequent to single-end invasion (SEI).</text>
</comment>
<dbReference type="InterPro" id="IPR006166">
    <property type="entry name" value="ERCC4_domain"/>
</dbReference>